<dbReference type="Proteomes" id="UP000075809">
    <property type="component" value="Unassembled WGS sequence"/>
</dbReference>
<reference evidence="1 2" key="1">
    <citation type="submission" date="2015-09" db="EMBL/GenBank/DDBJ databases">
        <title>Trachymyrmex zeteki WGS genome.</title>
        <authorList>
            <person name="Nygaard S."/>
            <person name="Hu H."/>
            <person name="Boomsma J."/>
            <person name="Zhang G."/>
        </authorList>
    </citation>
    <scope>NUCLEOTIDE SEQUENCE [LARGE SCALE GENOMIC DNA]</scope>
    <source>
        <strain evidence="1">Tzet28-1</strain>
        <tissue evidence="1">Whole body</tissue>
    </source>
</reference>
<evidence type="ECO:0000313" key="1">
    <source>
        <dbReference type="EMBL" id="KYQ50785.1"/>
    </source>
</evidence>
<proteinExistence type="predicted"/>
<organism evidence="1 2">
    <name type="scientific">Mycetomoellerius zeteki</name>
    <dbReference type="NCBI Taxonomy" id="64791"/>
    <lineage>
        <taxon>Eukaryota</taxon>
        <taxon>Metazoa</taxon>
        <taxon>Ecdysozoa</taxon>
        <taxon>Arthropoda</taxon>
        <taxon>Hexapoda</taxon>
        <taxon>Insecta</taxon>
        <taxon>Pterygota</taxon>
        <taxon>Neoptera</taxon>
        <taxon>Endopterygota</taxon>
        <taxon>Hymenoptera</taxon>
        <taxon>Apocrita</taxon>
        <taxon>Aculeata</taxon>
        <taxon>Formicoidea</taxon>
        <taxon>Formicidae</taxon>
        <taxon>Myrmicinae</taxon>
        <taxon>Mycetomoellerius</taxon>
    </lineage>
</organism>
<keyword evidence="2" id="KW-1185">Reference proteome</keyword>
<protein>
    <submittedName>
        <fullName evidence="1">Uncharacterized protein</fullName>
    </submittedName>
</protein>
<dbReference type="AlphaFoldDB" id="A0A151WT33"/>
<gene>
    <name evidence="1" type="ORF">ALC60_10109</name>
</gene>
<feature type="non-terminal residue" evidence="1">
    <location>
        <position position="1"/>
    </location>
</feature>
<sequence>SIRLPDAFLISCQVRENGSSSSSRYDKVREGREEGGRIVAVDDHRGKAGRARWEDIGGEGREKVKVQRGRKQPVRLRDILLSGAPTTIALLAFRICISRALEHPLILHRLEKPEIKKKNMRRYTYRGGLHPGALLLPTRVLGASTIRFALDEHARTNRRLFATSENTTTTITLRDNGPN</sequence>
<dbReference type="EMBL" id="KQ982773">
    <property type="protein sequence ID" value="KYQ50785.1"/>
    <property type="molecule type" value="Genomic_DNA"/>
</dbReference>
<name>A0A151WT33_9HYME</name>
<evidence type="ECO:0000313" key="2">
    <source>
        <dbReference type="Proteomes" id="UP000075809"/>
    </source>
</evidence>
<accession>A0A151WT33</accession>